<organism evidence="1 2">
    <name type="scientific">Funneliformis geosporum</name>
    <dbReference type="NCBI Taxonomy" id="1117311"/>
    <lineage>
        <taxon>Eukaryota</taxon>
        <taxon>Fungi</taxon>
        <taxon>Fungi incertae sedis</taxon>
        <taxon>Mucoromycota</taxon>
        <taxon>Glomeromycotina</taxon>
        <taxon>Glomeromycetes</taxon>
        <taxon>Glomerales</taxon>
        <taxon>Glomeraceae</taxon>
        <taxon>Funneliformis</taxon>
    </lineage>
</organism>
<dbReference type="AlphaFoldDB" id="A0A9W4T6E2"/>
<feature type="non-terminal residue" evidence="1">
    <location>
        <position position="61"/>
    </location>
</feature>
<evidence type="ECO:0000313" key="2">
    <source>
        <dbReference type="Proteomes" id="UP001153678"/>
    </source>
</evidence>
<keyword evidence="2" id="KW-1185">Reference proteome</keyword>
<accession>A0A9W4T6E2</accession>
<name>A0A9W4T6E2_9GLOM</name>
<dbReference type="EMBL" id="CAMKVN010009995">
    <property type="protein sequence ID" value="CAI2193770.1"/>
    <property type="molecule type" value="Genomic_DNA"/>
</dbReference>
<evidence type="ECO:0000313" key="1">
    <source>
        <dbReference type="EMBL" id="CAI2193770.1"/>
    </source>
</evidence>
<dbReference type="Proteomes" id="UP001153678">
    <property type="component" value="Unassembled WGS sequence"/>
</dbReference>
<comment type="caution">
    <text evidence="1">The sequence shown here is derived from an EMBL/GenBank/DDBJ whole genome shotgun (WGS) entry which is preliminary data.</text>
</comment>
<protein>
    <submittedName>
        <fullName evidence="1">6637_t:CDS:1</fullName>
    </submittedName>
</protein>
<sequence>ALSAIISYLEVEHQKRLSNLNPEEAENLKFDQERSIINTMTLKCYDEKSVIKELEAKDIVQ</sequence>
<gene>
    <name evidence="1" type="ORF">FWILDA_LOCUS16242</name>
</gene>
<reference evidence="1" key="1">
    <citation type="submission" date="2022-08" db="EMBL/GenBank/DDBJ databases">
        <authorList>
            <person name="Kallberg Y."/>
            <person name="Tangrot J."/>
            <person name="Rosling A."/>
        </authorList>
    </citation>
    <scope>NUCLEOTIDE SEQUENCE</scope>
    <source>
        <strain evidence="1">Wild A</strain>
    </source>
</reference>
<proteinExistence type="predicted"/>